<dbReference type="Proteomes" id="UP000663864">
    <property type="component" value="Unassembled WGS sequence"/>
</dbReference>
<gene>
    <name evidence="4" type="ORF">JBS370_LOCUS1321</name>
    <name evidence="1" type="ORF">JXQ802_LOCUS280</name>
    <name evidence="2" type="ORF">RFH988_LOCUS894</name>
    <name evidence="3" type="ORF">ZHD862_LOCUS413</name>
</gene>
<dbReference type="AlphaFoldDB" id="A0A813N1F5"/>
<dbReference type="EMBL" id="CAJOBD010000043">
    <property type="protein sequence ID" value="CAF3550439.1"/>
    <property type="molecule type" value="Genomic_DNA"/>
</dbReference>
<dbReference type="Proteomes" id="UP000663870">
    <property type="component" value="Unassembled WGS sequence"/>
</dbReference>
<proteinExistence type="predicted"/>
<evidence type="ECO:0000313" key="1">
    <source>
        <dbReference type="EMBL" id="CAF0727973.1"/>
    </source>
</evidence>
<dbReference type="InterPro" id="IPR035897">
    <property type="entry name" value="Toll_tir_struct_dom_sf"/>
</dbReference>
<dbReference type="SUPFAM" id="SSF52200">
    <property type="entry name" value="Toll/Interleukin receptor TIR domain"/>
    <property type="match status" value="1"/>
</dbReference>
<sequence>MSHVAHEACGVDVFLCFNPQSNQCSSVATIIKQRCSKREIIYQTSDNIDFTTNWYESMPVQILRSKIFIPIIDEQWYSSFWCSWMLLFALEHQNRHSLPLIMPVILPSYGERASEVLIAQLTKNYKATVMLRDHEPIEQSLESFFKLIELTIHTPEWLLQGLKSKRYVDNERPLTYNELNFLNEMRHKEIVLMRDMSLQQERKLPTTKTLLHNQHVALSIPYDQLSSFLLSAMYENYHITWFDVVTIDRQHYFTFIWNDNHLFQNRTTVMFYNLNPAQFHEFTLKMNRYQFDLIHFDVYRHSNENMLRYICLYLRQDLTKSFHKLRTAVIANRWLKENNLNAINIRPHILCGNLYYSNLLSSKRSNYNNNYYRINLTDIELLEEHTKALTDNYKLIDLKVYHLNNGDYRFIAMWTNEQEGSSTLYLGLTYDELVERLNEKQLRTAIITNYGLLVDGQQCFALVCNQYGSVW</sequence>
<comment type="caution">
    <text evidence="1">The sequence shown here is derived from an EMBL/GenBank/DDBJ whole genome shotgun (WGS) entry which is preliminary data.</text>
</comment>
<dbReference type="OrthoDB" id="9975128at2759"/>
<reference evidence="1" key="1">
    <citation type="submission" date="2021-02" db="EMBL/GenBank/DDBJ databases">
        <authorList>
            <person name="Nowell W R."/>
        </authorList>
    </citation>
    <scope>NUCLEOTIDE SEQUENCE</scope>
</reference>
<organism evidence="1 5">
    <name type="scientific">Rotaria sordida</name>
    <dbReference type="NCBI Taxonomy" id="392033"/>
    <lineage>
        <taxon>Eukaryota</taxon>
        <taxon>Metazoa</taxon>
        <taxon>Spiralia</taxon>
        <taxon>Gnathifera</taxon>
        <taxon>Rotifera</taxon>
        <taxon>Eurotatoria</taxon>
        <taxon>Bdelloidea</taxon>
        <taxon>Philodinida</taxon>
        <taxon>Philodinidae</taxon>
        <taxon>Rotaria</taxon>
    </lineage>
</organism>
<name>A0A813N1F5_9BILA</name>
<protein>
    <submittedName>
        <fullName evidence="1">Uncharacterized protein</fullName>
    </submittedName>
</protein>
<evidence type="ECO:0000313" key="4">
    <source>
        <dbReference type="EMBL" id="CAF3550439.1"/>
    </source>
</evidence>
<dbReference type="Gene3D" id="3.40.50.10140">
    <property type="entry name" value="Toll/interleukin-1 receptor homology (TIR) domain"/>
    <property type="match status" value="1"/>
</dbReference>
<evidence type="ECO:0000313" key="5">
    <source>
        <dbReference type="Proteomes" id="UP000663870"/>
    </source>
</evidence>
<evidence type="ECO:0000313" key="2">
    <source>
        <dbReference type="EMBL" id="CAF0743856.1"/>
    </source>
</evidence>
<evidence type="ECO:0000313" key="3">
    <source>
        <dbReference type="EMBL" id="CAF0762541.1"/>
    </source>
</evidence>
<dbReference type="EMBL" id="CAJNOL010000003">
    <property type="protein sequence ID" value="CAF0727973.1"/>
    <property type="molecule type" value="Genomic_DNA"/>
</dbReference>
<dbReference type="EMBL" id="CAJNOT010000006">
    <property type="protein sequence ID" value="CAF0762541.1"/>
    <property type="molecule type" value="Genomic_DNA"/>
</dbReference>
<accession>A0A813N1F5</accession>
<keyword evidence="5" id="KW-1185">Reference proteome</keyword>
<dbReference type="Proteomes" id="UP000663836">
    <property type="component" value="Unassembled WGS sequence"/>
</dbReference>
<dbReference type="EMBL" id="CAJNOO010000016">
    <property type="protein sequence ID" value="CAF0743856.1"/>
    <property type="molecule type" value="Genomic_DNA"/>
</dbReference>
<dbReference type="Proteomes" id="UP000663882">
    <property type="component" value="Unassembled WGS sequence"/>
</dbReference>